<dbReference type="AlphaFoldDB" id="A0A8C1G942"/>
<dbReference type="GO" id="GO:0035663">
    <property type="term" value="F:Toll-like receptor 2 binding"/>
    <property type="evidence" value="ECO:0007669"/>
    <property type="project" value="TreeGrafter"/>
</dbReference>
<dbReference type="SUPFAM" id="SSF52200">
    <property type="entry name" value="Toll/Interleukin receptor TIR domain"/>
    <property type="match status" value="1"/>
</dbReference>
<dbReference type="SMART" id="SM00255">
    <property type="entry name" value="TIR"/>
    <property type="match status" value="1"/>
</dbReference>
<sequence>MTHGFRSHELPQISHADPLHCGSALRRLALSFQLKTTFITLKGWRKMEEDRVSNIMGWFRQRFGKQRNDSDQVKPCSQTSSSGHSNTSGSVCSSSSSSSSVKSSISAKPSSSDQTLPSVLSSPFRSSLRFDVFVCHNDEDSDLAQSLASFLEAPSNGLRCYLQERDCPAGGAVSTELLQAVQDSHCWLLLVTPNFVKDDWCLYQMHQVLSEGPMSQRIIPAVVNMPRSQLPPELRFLFTVDLNTNKEFGYTLVFRAVLQYLKDMSEKKKPSSASQSDV</sequence>
<evidence type="ECO:0000313" key="3">
    <source>
        <dbReference type="Ensembl" id="ENSCCRP00010005430.1"/>
    </source>
</evidence>
<dbReference type="PANTHER" id="PTHR22662:SF0">
    <property type="entry name" value="TOLL_INTERLEUKIN-1 RECEPTOR DOMAIN-CONTAINING ADAPTER PROTEIN"/>
    <property type="match status" value="1"/>
</dbReference>
<dbReference type="Proteomes" id="UP000694427">
    <property type="component" value="Unplaced"/>
</dbReference>
<dbReference type="InterPro" id="IPR017279">
    <property type="entry name" value="Tol-interleuk_rcpt_adapt_Tirap"/>
</dbReference>
<feature type="compositionally biased region" description="Low complexity" evidence="1">
    <location>
        <begin position="77"/>
        <end position="97"/>
    </location>
</feature>
<dbReference type="InterPro" id="IPR035897">
    <property type="entry name" value="Toll_tir_struct_dom_sf"/>
</dbReference>
<dbReference type="GO" id="GO:2000343">
    <property type="term" value="P:positive regulation of chemokine (C-X-C motif) ligand 2 production"/>
    <property type="evidence" value="ECO:0007669"/>
    <property type="project" value="TreeGrafter"/>
</dbReference>
<dbReference type="Ensembl" id="ENSCCRT00010005879.1">
    <property type="protein sequence ID" value="ENSCCRP00010005430.1"/>
    <property type="gene ID" value="ENSCCRG00010002211.1"/>
</dbReference>
<reference evidence="3" key="1">
    <citation type="submission" date="2025-08" db="UniProtKB">
        <authorList>
            <consortium name="Ensembl"/>
        </authorList>
    </citation>
    <scope>IDENTIFICATION</scope>
</reference>
<organism evidence="3 4">
    <name type="scientific">Cyprinus carpio</name>
    <name type="common">Common carp</name>
    <dbReference type="NCBI Taxonomy" id="7962"/>
    <lineage>
        <taxon>Eukaryota</taxon>
        <taxon>Metazoa</taxon>
        <taxon>Chordata</taxon>
        <taxon>Craniata</taxon>
        <taxon>Vertebrata</taxon>
        <taxon>Euteleostomi</taxon>
        <taxon>Actinopterygii</taxon>
        <taxon>Neopterygii</taxon>
        <taxon>Teleostei</taxon>
        <taxon>Ostariophysi</taxon>
        <taxon>Cypriniformes</taxon>
        <taxon>Cyprinidae</taxon>
        <taxon>Cyprininae</taxon>
        <taxon>Cyprinus</taxon>
    </lineage>
</organism>
<accession>A0A8C1G942</accession>
<feature type="region of interest" description="Disordered" evidence="1">
    <location>
        <begin position="66"/>
        <end position="97"/>
    </location>
</feature>
<keyword evidence="4" id="KW-1185">Reference proteome</keyword>
<dbReference type="GO" id="GO:0005886">
    <property type="term" value="C:plasma membrane"/>
    <property type="evidence" value="ECO:0007669"/>
    <property type="project" value="TreeGrafter"/>
</dbReference>
<evidence type="ECO:0000313" key="4">
    <source>
        <dbReference type="Proteomes" id="UP000694427"/>
    </source>
</evidence>
<dbReference type="PROSITE" id="PS50104">
    <property type="entry name" value="TIR"/>
    <property type="match status" value="1"/>
</dbReference>
<dbReference type="GO" id="GO:0005737">
    <property type="term" value="C:cytoplasm"/>
    <property type="evidence" value="ECO:0007669"/>
    <property type="project" value="TreeGrafter"/>
</dbReference>
<protein>
    <submittedName>
        <fullName evidence="3">Toll-interleukin 1 receptor (TIR) domain containing adaptor protein</fullName>
    </submittedName>
</protein>
<evidence type="ECO:0000256" key="1">
    <source>
        <dbReference type="SAM" id="MobiDB-lite"/>
    </source>
</evidence>
<name>A0A8C1G942_CYPCA</name>
<dbReference type="GO" id="GO:0034142">
    <property type="term" value="P:toll-like receptor 4 signaling pathway"/>
    <property type="evidence" value="ECO:0007669"/>
    <property type="project" value="TreeGrafter"/>
</dbReference>
<dbReference type="InterPro" id="IPR000157">
    <property type="entry name" value="TIR_dom"/>
</dbReference>
<dbReference type="GO" id="GO:0043123">
    <property type="term" value="P:positive regulation of canonical NF-kappaB signal transduction"/>
    <property type="evidence" value="ECO:0007669"/>
    <property type="project" value="TreeGrafter"/>
</dbReference>
<feature type="domain" description="TIR" evidence="2">
    <location>
        <begin position="128"/>
        <end position="278"/>
    </location>
</feature>
<dbReference type="GO" id="GO:0035662">
    <property type="term" value="F:Toll-like receptor 4 binding"/>
    <property type="evidence" value="ECO:0007669"/>
    <property type="project" value="TreeGrafter"/>
</dbReference>
<dbReference type="PANTHER" id="PTHR22662">
    <property type="entry name" value="TIRAP"/>
    <property type="match status" value="1"/>
</dbReference>
<evidence type="ECO:0000259" key="2">
    <source>
        <dbReference type="PROSITE" id="PS50104"/>
    </source>
</evidence>
<dbReference type="Pfam" id="PF13676">
    <property type="entry name" value="TIR_2"/>
    <property type="match status" value="1"/>
</dbReference>
<dbReference type="GO" id="GO:0032760">
    <property type="term" value="P:positive regulation of tumor necrosis factor production"/>
    <property type="evidence" value="ECO:0007669"/>
    <property type="project" value="TreeGrafter"/>
</dbReference>
<dbReference type="Gene3D" id="3.40.50.10140">
    <property type="entry name" value="Toll/interleukin-1 receptor homology (TIR) domain"/>
    <property type="match status" value="1"/>
</dbReference>
<reference evidence="3" key="2">
    <citation type="submission" date="2025-09" db="UniProtKB">
        <authorList>
            <consortium name="Ensembl"/>
        </authorList>
    </citation>
    <scope>IDENTIFICATION</scope>
</reference>
<proteinExistence type="predicted"/>